<evidence type="ECO:0000256" key="1">
    <source>
        <dbReference type="SAM" id="MobiDB-lite"/>
    </source>
</evidence>
<keyword evidence="3" id="KW-1185">Reference proteome</keyword>
<organism evidence="4">
    <name type="scientific">Gongylonema pulchrum</name>
    <dbReference type="NCBI Taxonomy" id="637853"/>
    <lineage>
        <taxon>Eukaryota</taxon>
        <taxon>Metazoa</taxon>
        <taxon>Ecdysozoa</taxon>
        <taxon>Nematoda</taxon>
        <taxon>Chromadorea</taxon>
        <taxon>Rhabditida</taxon>
        <taxon>Spirurina</taxon>
        <taxon>Spiruromorpha</taxon>
        <taxon>Spiruroidea</taxon>
        <taxon>Gongylonematidae</taxon>
        <taxon>Gongylonema</taxon>
    </lineage>
</organism>
<evidence type="ECO:0000313" key="2">
    <source>
        <dbReference type="EMBL" id="VDN23549.1"/>
    </source>
</evidence>
<protein>
    <submittedName>
        <fullName evidence="4">Family with sequence similarity 122B</fullName>
    </submittedName>
</protein>
<evidence type="ECO:0000313" key="4">
    <source>
        <dbReference type="WBParaSite" id="GPUH_0001410901-mRNA-1"/>
    </source>
</evidence>
<accession>A0A183DZF3</accession>
<dbReference type="EMBL" id="UYRT01080875">
    <property type="protein sequence ID" value="VDN23549.1"/>
    <property type="molecule type" value="Genomic_DNA"/>
</dbReference>
<gene>
    <name evidence="2" type="ORF">GPUH_LOCUS14094</name>
</gene>
<reference evidence="4" key="1">
    <citation type="submission" date="2016-06" db="UniProtKB">
        <authorList>
            <consortium name="WormBaseParasite"/>
        </authorList>
    </citation>
    <scope>IDENTIFICATION</scope>
</reference>
<evidence type="ECO:0000313" key="3">
    <source>
        <dbReference type="Proteomes" id="UP000271098"/>
    </source>
</evidence>
<feature type="compositionally biased region" description="Polar residues" evidence="1">
    <location>
        <begin position="33"/>
        <end position="42"/>
    </location>
</feature>
<dbReference type="AlphaFoldDB" id="A0A183DZF3"/>
<name>A0A183DZF3_9BILA</name>
<dbReference type="WBParaSite" id="GPUH_0001410901-mRNA-1">
    <property type="protein sequence ID" value="GPUH_0001410901-mRNA-1"/>
    <property type="gene ID" value="GPUH_0001410901"/>
</dbReference>
<feature type="region of interest" description="Disordered" evidence="1">
    <location>
        <begin position="1"/>
        <end position="56"/>
    </location>
</feature>
<reference evidence="2 3" key="2">
    <citation type="submission" date="2018-11" db="EMBL/GenBank/DDBJ databases">
        <authorList>
            <consortium name="Pathogen Informatics"/>
        </authorList>
    </citation>
    <scope>NUCLEOTIDE SEQUENCE [LARGE SCALE GENOMIC DNA]</scope>
</reference>
<proteinExistence type="predicted"/>
<dbReference type="Proteomes" id="UP000271098">
    <property type="component" value="Unassembled WGS sequence"/>
</dbReference>
<sequence length="221" mass="23768">SGGSSAAAGDSGSGAVTGNQVSASGDAPCTHGCQDSGQSNNRTARHKNSLSVKSSEGLQVVPTPLHPIEEMPRMLLSRSLMPRSKTAEEVITKWVDFSFLDLAGTGKQQFQRCSGTPPRHLEVLPEECDYCNFGCIRLLRRSRSFPNLSCFVSLIRAPSFDWEDDSLLEGGSSLWTSTDSGCSSDGDTGDSLQQSGVVEKQKLLERAIDFEDCIRFVAAQS</sequence>
<feature type="compositionally biased region" description="Low complexity" evidence="1">
    <location>
        <begin position="1"/>
        <end position="14"/>
    </location>
</feature>